<dbReference type="GO" id="GO:0016989">
    <property type="term" value="F:sigma factor antagonist activity"/>
    <property type="evidence" value="ECO:0007669"/>
    <property type="project" value="TreeGrafter"/>
</dbReference>
<name>A0A5B9QRF3_9BACT</name>
<evidence type="ECO:0000313" key="4">
    <source>
        <dbReference type="EMBL" id="QEG36563.1"/>
    </source>
</evidence>
<sequence length="620" mass="66958">MIADSDRKKLMRVLGDLCNGQITALDEQWLQEQLADSAAARSLYLDYLEMEASLDAEGGSLARYDSRRDSASHDDMEQLDDENADDSDLSELPDSSVASFWRKSPSWAVAAALTGIALFSSAATLGLLSYFGNSGRTAAGKTAPVVARITGTQNSLWRHEKTHPVGYGSELVAGQELELQEGLAEITFLDGATVLLESPARFLVKAPHEVRLEEGRMAAVVPAQSHGFRVHTRNLDIFDTGTEFGLMARQSGAAELHVFNGAVRADVLDSTGKALRRLELNASEAARVNPVSTTVAEFPADKAAFVCSLEPTTGPRDGLLAYEGFDYPAGPLDAQNGGYGWAGPWFGIAADSKAGPDSNGVAVGSLTAKGIVPLGNRAVQTAQQNRIRRTLATSIGSVFDAAGLVEDQDSVRLIGRDGTHVYISFLQRVSELSASNDEFYGLELHRADGNVNRVLSIGNGAEDTLYGATSNYNVYGAGNFPALGVEDTEANFYVVKITFGVENHDIVEVYRNPESLRDEQASIVDAELHGNFAFDRIGIASFHGSKIHEIDEIHVGTHYLAVTGRWGGKRGLQRQGMVQLQQEHRQPGVQTRWTGQNCGRMGLATLFSSYLSVNLMQDIR</sequence>
<gene>
    <name evidence="4" type="ORF">Pr1d_38770</name>
</gene>
<evidence type="ECO:0000256" key="1">
    <source>
        <dbReference type="SAM" id="MobiDB-lite"/>
    </source>
</evidence>
<dbReference type="PANTHER" id="PTHR30273:SF2">
    <property type="entry name" value="PROTEIN FECR"/>
    <property type="match status" value="1"/>
</dbReference>
<organism evidence="4 5">
    <name type="scientific">Bythopirellula goksoeyrii</name>
    <dbReference type="NCBI Taxonomy" id="1400387"/>
    <lineage>
        <taxon>Bacteria</taxon>
        <taxon>Pseudomonadati</taxon>
        <taxon>Planctomycetota</taxon>
        <taxon>Planctomycetia</taxon>
        <taxon>Pirellulales</taxon>
        <taxon>Lacipirellulaceae</taxon>
        <taxon>Bythopirellula</taxon>
    </lineage>
</organism>
<reference evidence="4 5" key="1">
    <citation type="submission" date="2019-08" db="EMBL/GenBank/DDBJ databases">
        <title>Deep-cultivation of Planctomycetes and their phenomic and genomic characterization uncovers novel biology.</title>
        <authorList>
            <person name="Wiegand S."/>
            <person name="Jogler M."/>
            <person name="Boedeker C."/>
            <person name="Pinto D."/>
            <person name="Vollmers J."/>
            <person name="Rivas-Marin E."/>
            <person name="Kohn T."/>
            <person name="Peeters S.H."/>
            <person name="Heuer A."/>
            <person name="Rast P."/>
            <person name="Oberbeckmann S."/>
            <person name="Bunk B."/>
            <person name="Jeske O."/>
            <person name="Meyerdierks A."/>
            <person name="Storesund J.E."/>
            <person name="Kallscheuer N."/>
            <person name="Luecker S."/>
            <person name="Lage O.M."/>
            <person name="Pohl T."/>
            <person name="Merkel B.J."/>
            <person name="Hornburger P."/>
            <person name="Mueller R.-W."/>
            <person name="Bruemmer F."/>
            <person name="Labrenz M."/>
            <person name="Spormann A.M."/>
            <person name="Op den Camp H."/>
            <person name="Overmann J."/>
            <person name="Amann R."/>
            <person name="Jetten M.S.M."/>
            <person name="Mascher T."/>
            <person name="Medema M.H."/>
            <person name="Devos D.P."/>
            <person name="Kaster A.-K."/>
            <person name="Ovreas L."/>
            <person name="Rohde M."/>
            <person name="Galperin M.Y."/>
            <person name="Jogler C."/>
        </authorList>
    </citation>
    <scope>NUCLEOTIDE SEQUENCE [LARGE SCALE GENOMIC DNA]</scope>
    <source>
        <strain evidence="4 5">Pr1d</strain>
    </source>
</reference>
<keyword evidence="2" id="KW-1133">Transmembrane helix</keyword>
<dbReference type="RefSeq" id="WP_148074892.1">
    <property type="nucleotide sequence ID" value="NZ_CP042913.1"/>
</dbReference>
<feature type="domain" description="FecR protein" evidence="3">
    <location>
        <begin position="182"/>
        <end position="264"/>
    </location>
</feature>
<keyword evidence="2" id="KW-0472">Membrane</keyword>
<dbReference type="InterPro" id="IPR006860">
    <property type="entry name" value="FecR"/>
</dbReference>
<feature type="compositionally biased region" description="Acidic residues" evidence="1">
    <location>
        <begin position="77"/>
        <end position="91"/>
    </location>
</feature>
<feature type="region of interest" description="Disordered" evidence="1">
    <location>
        <begin position="66"/>
        <end position="92"/>
    </location>
</feature>
<dbReference type="AlphaFoldDB" id="A0A5B9QRF3"/>
<evidence type="ECO:0000256" key="2">
    <source>
        <dbReference type="SAM" id="Phobius"/>
    </source>
</evidence>
<dbReference type="PANTHER" id="PTHR30273">
    <property type="entry name" value="PERIPLASMIC SIGNAL SENSOR AND SIGMA FACTOR ACTIVATOR FECR-RELATED"/>
    <property type="match status" value="1"/>
</dbReference>
<dbReference type="Gene3D" id="2.60.120.1440">
    <property type="match status" value="1"/>
</dbReference>
<dbReference type="EMBL" id="CP042913">
    <property type="protein sequence ID" value="QEG36563.1"/>
    <property type="molecule type" value="Genomic_DNA"/>
</dbReference>
<accession>A0A5B9QRF3</accession>
<dbReference type="InterPro" id="IPR012373">
    <property type="entry name" value="Ferrdict_sens_TM"/>
</dbReference>
<dbReference type="KEGG" id="bgok:Pr1d_38770"/>
<evidence type="ECO:0000313" key="5">
    <source>
        <dbReference type="Proteomes" id="UP000323917"/>
    </source>
</evidence>
<feature type="transmembrane region" description="Helical" evidence="2">
    <location>
        <begin position="107"/>
        <end position="131"/>
    </location>
</feature>
<evidence type="ECO:0000259" key="3">
    <source>
        <dbReference type="Pfam" id="PF04773"/>
    </source>
</evidence>
<proteinExistence type="predicted"/>
<dbReference type="Proteomes" id="UP000323917">
    <property type="component" value="Chromosome"/>
</dbReference>
<keyword evidence="2" id="KW-0812">Transmembrane</keyword>
<dbReference type="OrthoDB" id="255678at2"/>
<keyword evidence="5" id="KW-1185">Reference proteome</keyword>
<feature type="compositionally biased region" description="Basic and acidic residues" evidence="1">
    <location>
        <begin position="66"/>
        <end position="76"/>
    </location>
</feature>
<protein>
    <submittedName>
        <fullName evidence="4">FecR protein</fullName>
    </submittedName>
</protein>
<dbReference type="Pfam" id="PF04773">
    <property type="entry name" value="FecR"/>
    <property type="match status" value="1"/>
</dbReference>